<keyword evidence="2" id="KW-1185">Reference proteome</keyword>
<dbReference type="Proteomes" id="UP000237105">
    <property type="component" value="Unassembled WGS sequence"/>
</dbReference>
<evidence type="ECO:0000313" key="1">
    <source>
        <dbReference type="EMBL" id="PON36518.1"/>
    </source>
</evidence>
<proteinExistence type="predicted"/>
<dbReference type="EMBL" id="JXTB01000566">
    <property type="protein sequence ID" value="PON36518.1"/>
    <property type="molecule type" value="Genomic_DNA"/>
</dbReference>
<accession>A0A2P5AJ10</accession>
<gene>
    <name evidence="1" type="ORF">PanWU01x14_327760</name>
</gene>
<dbReference type="AlphaFoldDB" id="A0A2P5AJ10"/>
<name>A0A2P5AJ10_PARAD</name>
<comment type="caution">
    <text evidence="1">The sequence shown here is derived from an EMBL/GenBank/DDBJ whole genome shotgun (WGS) entry which is preliminary data.</text>
</comment>
<protein>
    <submittedName>
        <fullName evidence="1">Uncharacterized protein</fullName>
    </submittedName>
</protein>
<reference evidence="2" key="1">
    <citation type="submission" date="2016-06" db="EMBL/GenBank/DDBJ databases">
        <title>Parallel loss of symbiosis genes in relatives of nitrogen-fixing non-legume Parasponia.</title>
        <authorList>
            <person name="Van Velzen R."/>
            <person name="Holmer R."/>
            <person name="Bu F."/>
            <person name="Rutten L."/>
            <person name="Van Zeijl A."/>
            <person name="Liu W."/>
            <person name="Santuari L."/>
            <person name="Cao Q."/>
            <person name="Sharma T."/>
            <person name="Shen D."/>
            <person name="Roswanjaya Y."/>
            <person name="Wardhani T."/>
            <person name="Kalhor M.S."/>
            <person name="Jansen J."/>
            <person name="Van den Hoogen J."/>
            <person name="Gungor B."/>
            <person name="Hartog M."/>
            <person name="Hontelez J."/>
            <person name="Verver J."/>
            <person name="Yang W.-C."/>
            <person name="Schijlen E."/>
            <person name="Repin R."/>
            <person name="Schilthuizen M."/>
            <person name="Schranz E."/>
            <person name="Heidstra R."/>
            <person name="Miyata K."/>
            <person name="Fedorova E."/>
            <person name="Kohlen W."/>
            <person name="Bisseling T."/>
            <person name="Smit S."/>
            <person name="Geurts R."/>
        </authorList>
    </citation>
    <scope>NUCLEOTIDE SEQUENCE [LARGE SCALE GENOMIC DNA]</scope>
    <source>
        <strain evidence="2">cv. WU1-14</strain>
    </source>
</reference>
<sequence length="121" mass="13112">MRVIVGHRINYLIPKSNGSKPGTNSEVKRLVVAKFGRALVAEVREVEPSEVASKRVCGMSVSQHSFFSSVQGAKSKPGLVPRKADLDDPFPLLSLSSPLCRARWVLVVNPLASSGWDLEGN</sequence>
<evidence type="ECO:0000313" key="2">
    <source>
        <dbReference type="Proteomes" id="UP000237105"/>
    </source>
</evidence>
<organism evidence="1 2">
    <name type="scientific">Parasponia andersonii</name>
    <name type="common">Sponia andersonii</name>
    <dbReference type="NCBI Taxonomy" id="3476"/>
    <lineage>
        <taxon>Eukaryota</taxon>
        <taxon>Viridiplantae</taxon>
        <taxon>Streptophyta</taxon>
        <taxon>Embryophyta</taxon>
        <taxon>Tracheophyta</taxon>
        <taxon>Spermatophyta</taxon>
        <taxon>Magnoliopsida</taxon>
        <taxon>eudicotyledons</taxon>
        <taxon>Gunneridae</taxon>
        <taxon>Pentapetalae</taxon>
        <taxon>rosids</taxon>
        <taxon>fabids</taxon>
        <taxon>Rosales</taxon>
        <taxon>Cannabaceae</taxon>
        <taxon>Parasponia</taxon>
    </lineage>
</organism>